<name>A0AA38L1X8_9AGAR</name>
<organism evidence="2 3">
    <name type="scientific">Lentinula aff. detonsa</name>
    <dbReference type="NCBI Taxonomy" id="2804958"/>
    <lineage>
        <taxon>Eukaryota</taxon>
        <taxon>Fungi</taxon>
        <taxon>Dikarya</taxon>
        <taxon>Basidiomycota</taxon>
        <taxon>Agaricomycotina</taxon>
        <taxon>Agaricomycetes</taxon>
        <taxon>Agaricomycetidae</taxon>
        <taxon>Agaricales</taxon>
        <taxon>Marasmiineae</taxon>
        <taxon>Omphalotaceae</taxon>
        <taxon>Lentinula</taxon>
    </lineage>
</organism>
<accession>A0AA38L1X8</accession>
<reference evidence="2" key="1">
    <citation type="submission" date="2022-08" db="EMBL/GenBank/DDBJ databases">
        <authorList>
            <consortium name="DOE Joint Genome Institute"/>
            <person name="Min B."/>
            <person name="Riley R."/>
            <person name="Sierra-Patev S."/>
            <person name="Naranjo-Ortiz M."/>
            <person name="Looney B."/>
            <person name="Konkel Z."/>
            <person name="Slot J.C."/>
            <person name="Sakamoto Y."/>
            <person name="Steenwyk J.L."/>
            <person name="Rokas A."/>
            <person name="Carro J."/>
            <person name="Camarero S."/>
            <person name="Ferreira P."/>
            <person name="Molpeceres G."/>
            <person name="Ruiz-Duenas F.J."/>
            <person name="Serrano A."/>
            <person name="Henrissat B."/>
            <person name="Drula E."/>
            <person name="Hughes K.W."/>
            <person name="Mata J.L."/>
            <person name="Ishikawa N.K."/>
            <person name="Vargas-Isla R."/>
            <person name="Ushijima S."/>
            <person name="Smith C.A."/>
            <person name="Ahrendt S."/>
            <person name="Andreopoulos W."/>
            <person name="He G."/>
            <person name="Labutti K."/>
            <person name="Lipzen A."/>
            <person name="Ng V."/>
            <person name="Sandor L."/>
            <person name="Barry K."/>
            <person name="Martinez A.T."/>
            <person name="Xiao Y."/>
            <person name="Gibbons J.G."/>
            <person name="Terashima K."/>
            <person name="Hibbett D.S."/>
            <person name="Grigoriev I.V."/>
        </authorList>
    </citation>
    <scope>NUCLEOTIDE SEQUENCE</scope>
    <source>
        <strain evidence="2">TFB10291</strain>
    </source>
</reference>
<sequence length="216" mass="21719">MQTKILSYVIVAVHASSFVAAAPAFRGLGGFSGFFGNYTGDSENHSALPSGLASIVAELTGQHDHGSSSLSAPSSTSFATAPSNISVTASINDDLEDDVGFDGFGKLGAGHTHSDGDFSGEITSALGDITGQLTDDCSSTLGASGFSSDLDSITGGLESLSDISTATDSMTEAFSTSSFTPSVTTFFTPTFTASSVDVSISVTVGEESASSMPSSE</sequence>
<evidence type="ECO:0000313" key="2">
    <source>
        <dbReference type="EMBL" id="KAJ3780787.1"/>
    </source>
</evidence>
<feature type="signal peptide" evidence="1">
    <location>
        <begin position="1"/>
        <end position="21"/>
    </location>
</feature>
<feature type="chain" id="PRO_5041275923" evidence="1">
    <location>
        <begin position="22"/>
        <end position="216"/>
    </location>
</feature>
<dbReference type="EMBL" id="MU793655">
    <property type="protein sequence ID" value="KAJ3780787.1"/>
    <property type="molecule type" value="Genomic_DNA"/>
</dbReference>
<protein>
    <submittedName>
        <fullName evidence="2">Uncharacterized protein</fullName>
    </submittedName>
</protein>
<keyword evidence="1" id="KW-0732">Signal</keyword>
<evidence type="ECO:0000256" key="1">
    <source>
        <dbReference type="SAM" id="SignalP"/>
    </source>
</evidence>
<dbReference type="AlphaFoldDB" id="A0AA38L1X8"/>
<comment type="caution">
    <text evidence="2">The sequence shown here is derived from an EMBL/GenBank/DDBJ whole genome shotgun (WGS) entry which is preliminary data.</text>
</comment>
<dbReference type="Proteomes" id="UP001163798">
    <property type="component" value="Unassembled WGS sequence"/>
</dbReference>
<proteinExistence type="predicted"/>
<evidence type="ECO:0000313" key="3">
    <source>
        <dbReference type="Proteomes" id="UP001163798"/>
    </source>
</evidence>
<keyword evidence="3" id="KW-1185">Reference proteome</keyword>
<gene>
    <name evidence="2" type="ORF">GGU10DRAFT_391058</name>
</gene>